<dbReference type="AlphaFoldDB" id="A5CYG9"/>
<dbReference type="Pfam" id="PF14221">
    <property type="entry name" value="DUF4330"/>
    <property type="match status" value="1"/>
</dbReference>
<evidence type="ECO:0000256" key="1">
    <source>
        <dbReference type="SAM" id="Phobius"/>
    </source>
</evidence>
<gene>
    <name evidence="2" type="ordered locus">PTH_2771</name>
</gene>
<keyword evidence="1" id="KW-0812">Transmembrane</keyword>
<protein>
    <recommendedName>
        <fullName evidence="4">DUF4330 domain-containing protein</fullName>
    </recommendedName>
</protein>
<name>A5CYG9_PELTS</name>
<dbReference type="InterPro" id="IPR025480">
    <property type="entry name" value="DUF4330"/>
</dbReference>
<dbReference type="HOGENOM" id="CLU_133815_1_0_9"/>
<dbReference type="eggNOG" id="ENOG50334KQ">
    <property type="taxonomic scope" value="Bacteria"/>
</dbReference>
<keyword evidence="1" id="KW-0472">Membrane</keyword>
<reference evidence="3" key="1">
    <citation type="journal article" date="2008" name="Genome Res.">
        <title>The genome of Pelotomaculum thermopropionicum reveals niche-associated evolution in anaerobic microbiota.</title>
        <authorList>
            <person name="Kosaka T."/>
            <person name="Kato S."/>
            <person name="Shimoyama T."/>
            <person name="Ishii S."/>
            <person name="Abe T."/>
            <person name="Watanabe K."/>
        </authorList>
    </citation>
    <scope>NUCLEOTIDE SEQUENCE [LARGE SCALE GENOMIC DNA]</scope>
    <source>
        <strain evidence="3">DSM 13744 / JCM 10971 / SI</strain>
    </source>
</reference>
<accession>A5CYG9</accession>
<evidence type="ECO:0000313" key="2">
    <source>
        <dbReference type="EMBL" id="BAF60952.1"/>
    </source>
</evidence>
<feature type="transmembrane region" description="Helical" evidence="1">
    <location>
        <begin position="12"/>
        <end position="34"/>
    </location>
</feature>
<dbReference type="STRING" id="370438.PTH_2771"/>
<dbReference type="KEGG" id="pth:PTH_2771"/>
<dbReference type="EMBL" id="AP009389">
    <property type="protein sequence ID" value="BAF60952.1"/>
    <property type="molecule type" value="Genomic_DNA"/>
</dbReference>
<evidence type="ECO:0008006" key="4">
    <source>
        <dbReference type="Google" id="ProtNLM"/>
    </source>
</evidence>
<organism evidence="2 3">
    <name type="scientific">Pelotomaculum thermopropionicum (strain DSM 13744 / JCM 10971 / SI)</name>
    <dbReference type="NCBI Taxonomy" id="370438"/>
    <lineage>
        <taxon>Bacteria</taxon>
        <taxon>Bacillati</taxon>
        <taxon>Bacillota</taxon>
        <taxon>Clostridia</taxon>
        <taxon>Eubacteriales</taxon>
        <taxon>Desulfotomaculaceae</taxon>
        <taxon>Pelotomaculum</taxon>
    </lineage>
</organism>
<sequence>MKLIDDKGKLFGLVNIVDLLVILAVLLVLGGAAYKFTGRGAGDGSAVRTVRATVIAPAIRPEMLTGVKVGDRMVSGSSFTNVVVKDIKIQPALMITTDSAGRRVEATDPYLKDLIVTVEGKTVISGGTINLGGQEIRRGKDYFVKSLDYEFKGTILDVVIE</sequence>
<keyword evidence="1" id="KW-1133">Transmembrane helix</keyword>
<keyword evidence="3" id="KW-1185">Reference proteome</keyword>
<proteinExistence type="predicted"/>
<evidence type="ECO:0000313" key="3">
    <source>
        <dbReference type="Proteomes" id="UP000006556"/>
    </source>
</evidence>
<dbReference type="Proteomes" id="UP000006556">
    <property type="component" value="Chromosome"/>
</dbReference>